<evidence type="ECO:0000256" key="1">
    <source>
        <dbReference type="ARBA" id="ARBA00009333"/>
    </source>
</evidence>
<dbReference type="InterPro" id="IPR050097">
    <property type="entry name" value="Ferredoxin-NADP_redctase_2"/>
</dbReference>
<keyword evidence="8" id="KW-0521">NADP</keyword>
<dbReference type="InterPro" id="IPR036188">
    <property type="entry name" value="FAD/NAD-bd_sf"/>
</dbReference>
<name>A0A9D1MVB2_9FIRM</name>
<protein>
    <recommendedName>
        <fullName evidence="7">Thioredoxin reductase</fullName>
        <ecNumber evidence="7">1.8.1.9</ecNumber>
    </recommendedName>
</protein>
<keyword evidence="4 7" id="KW-0560">Oxidoreductase</keyword>
<evidence type="ECO:0000313" key="10">
    <source>
        <dbReference type="EMBL" id="HIU69314.1"/>
    </source>
</evidence>
<dbReference type="EC" id="1.8.1.9" evidence="7"/>
<comment type="caution">
    <text evidence="10">The sequence shown here is derived from an EMBL/GenBank/DDBJ whole genome shotgun (WGS) entry which is preliminary data.</text>
</comment>
<organism evidence="10 11">
    <name type="scientific">Candidatus Scybalenecus merdavium</name>
    <dbReference type="NCBI Taxonomy" id="2840939"/>
    <lineage>
        <taxon>Bacteria</taxon>
        <taxon>Bacillati</taxon>
        <taxon>Bacillota</taxon>
        <taxon>Clostridia</taxon>
        <taxon>Eubacteriales</taxon>
        <taxon>Oscillospiraceae</taxon>
        <taxon>Oscillospiraceae incertae sedis</taxon>
        <taxon>Candidatus Scybalenecus</taxon>
    </lineage>
</organism>
<dbReference type="InterPro" id="IPR008255">
    <property type="entry name" value="Pyr_nucl-diS_OxRdtase_2_AS"/>
</dbReference>
<dbReference type="AlphaFoldDB" id="A0A9D1MVB2"/>
<evidence type="ECO:0000256" key="7">
    <source>
        <dbReference type="RuleBase" id="RU003880"/>
    </source>
</evidence>
<proteinExistence type="inferred from homology"/>
<gene>
    <name evidence="10" type="primary">trxB</name>
    <name evidence="10" type="ORF">IAD23_05075</name>
</gene>
<evidence type="ECO:0000256" key="8">
    <source>
        <dbReference type="RuleBase" id="RU003881"/>
    </source>
</evidence>
<dbReference type="PRINTS" id="PR00469">
    <property type="entry name" value="PNDRDTASEII"/>
</dbReference>
<dbReference type="EMBL" id="DVNM01000027">
    <property type="protein sequence ID" value="HIU69314.1"/>
    <property type="molecule type" value="Genomic_DNA"/>
</dbReference>
<keyword evidence="2 7" id="KW-0285">Flavoprotein</keyword>
<evidence type="ECO:0000256" key="4">
    <source>
        <dbReference type="ARBA" id="ARBA00023002"/>
    </source>
</evidence>
<keyword evidence="3 7" id="KW-0274">FAD</keyword>
<comment type="cofactor">
    <cofactor evidence="8">
        <name>FAD</name>
        <dbReference type="ChEBI" id="CHEBI:57692"/>
    </cofactor>
    <text evidence="8">Binds 1 FAD per subunit.</text>
</comment>
<keyword evidence="6 7" id="KW-0676">Redox-active center</keyword>
<dbReference type="GO" id="GO:0004791">
    <property type="term" value="F:thioredoxin-disulfide reductase (NADPH) activity"/>
    <property type="evidence" value="ECO:0007669"/>
    <property type="project" value="UniProtKB-UniRule"/>
</dbReference>
<comment type="catalytic activity">
    <reaction evidence="7">
        <text>[thioredoxin]-dithiol + NADP(+) = [thioredoxin]-disulfide + NADPH + H(+)</text>
        <dbReference type="Rhea" id="RHEA:20345"/>
        <dbReference type="Rhea" id="RHEA-COMP:10698"/>
        <dbReference type="Rhea" id="RHEA-COMP:10700"/>
        <dbReference type="ChEBI" id="CHEBI:15378"/>
        <dbReference type="ChEBI" id="CHEBI:29950"/>
        <dbReference type="ChEBI" id="CHEBI:50058"/>
        <dbReference type="ChEBI" id="CHEBI:57783"/>
        <dbReference type="ChEBI" id="CHEBI:58349"/>
        <dbReference type="EC" id="1.8.1.9"/>
    </reaction>
</comment>
<dbReference type="PRINTS" id="PR00368">
    <property type="entry name" value="FADPNR"/>
</dbReference>
<evidence type="ECO:0000259" key="9">
    <source>
        <dbReference type="Pfam" id="PF07992"/>
    </source>
</evidence>
<dbReference type="PROSITE" id="PS00573">
    <property type="entry name" value="PYRIDINE_REDOX_2"/>
    <property type="match status" value="1"/>
</dbReference>
<dbReference type="InterPro" id="IPR023753">
    <property type="entry name" value="FAD/NAD-binding_dom"/>
</dbReference>
<dbReference type="NCBIfam" id="TIGR01292">
    <property type="entry name" value="TRX_reduct"/>
    <property type="match status" value="1"/>
</dbReference>
<dbReference type="GO" id="GO:0019430">
    <property type="term" value="P:removal of superoxide radicals"/>
    <property type="evidence" value="ECO:0007669"/>
    <property type="project" value="UniProtKB-UniRule"/>
</dbReference>
<dbReference type="PANTHER" id="PTHR48105">
    <property type="entry name" value="THIOREDOXIN REDUCTASE 1-RELATED-RELATED"/>
    <property type="match status" value="1"/>
</dbReference>
<dbReference type="InterPro" id="IPR005982">
    <property type="entry name" value="Thioredox_Rdtase"/>
</dbReference>
<evidence type="ECO:0000256" key="5">
    <source>
        <dbReference type="ARBA" id="ARBA00023157"/>
    </source>
</evidence>
<evidence type="ECO:0000256" key="2">
    <source>
        <dbReference type="ARBA" id="ARBA00022630"/>
    </source>
</evidence>
<dbReference type="Proteomes" id="UP000824125">
    <property type="component" value="Unassembled WGS sequence"/>
</dbReference>
<dbReference type="Gene3D" id="3.50.50.60">
    <property type="entry name" value="FAD/NAD(P)-binding domain"/>
    <property type="match status" value="2"/>
</dbReference>
<evidence type="ECO:0000256" key="3">
    <source>
        <dbReference type="ARBA" id="ARBA00022827"/>
    </source>
</evidence>
<reference evidence="10" key="1">
    <citation type="submission" date="2020-10" db="EMBL/GenBank/DDBJ databases">
        <authorList>
            <person name="Gilroy R."/>
        </authorList>
    </citation>
    <scope>NUCLEOTIDE SEQUENCE</scope>
    <source>
        <strain evidence="10">CHK176-6737</strain>
    </source>
</reference>
<comment type="similarity">
    <text evidence="1 7">Belongs to the class-II pyridine nucleotide-disulfide oxidoreductase family.</text>
</comment>
<keyword evidence="5" id="KW-1015">Disulfide bond</keyword>
<dbReference type="GO" id="GO:0005737">
    <property type="term" value="C:cytoplasm"/>
    <property type="evidence" value="ECO:0007669"/>
    <property type="project" value="InterPro"/>
</dbReference>
<comment type="subunit">
    <text evidence="7">Homodimer.</text>
</comment>
<evidence type="ECO:0000313" key="11">
    <source>
        <dbReference type="Proteomes" id="UP000824125"/>
    </source>
</evidence>
<feature type="domain" description="FAD/NAD(P)-binding" evidence="9">
    <location>
        <begin position="8"/>
        <end position="293"/>
    </location>
</feature>
<accession>A0A9D1MVB2</accession>
<sequence>MENLHTDYDVIIVGGGTAGLTAAIYCCRAGKHVLVLEAAMFGGQIVNTPEVENYPGIQNISGFDFTMQLHSQAAALGAELKSEDVKAVQNGTVKTAVTVSGSYTCKAVILACGAKNRPLGLENEQALTGHGVSYCATCDGMFFKGKTVAVVGGGNTALEDCAYLANICEKVYLIHRRDTFRGEKALADRLTKLANVQFILDSTVTALHGDTALKSIEVTNKKTGAKTELAVSGVFAAVGQVPNTQAFAGLVQTDAAGYIVAGEDCQTDLPGIFTAGDCRTKAVRQLTTAAADGAVAATAACAYCDSCIQS</sequence>
<reference evidence="10" key="2">
    <citation type="journal article" date="2021" name="PeerJ">
        <title>Extensive microbial diversity within the chicken gut microbiome revealed by metagenomics and culture.</title>
        <authorList>
            <person name="Gilroy R."/>
            <person name="Ravi A."/>
            <person name="Getino M."/>
            <person name="Pursley I."/>
            <person name="Horton D.L."/>
            <person name="Alikhan N.F."/>
            <person name="Baker D."/>
            <person name="Gharbi K."/>
            <person name="Hall N."/>
            <person name="Watson M."/>
            <person name="Adriaenssens E.M."/>
            <person name="Foster-Nyarko E."/>
            <person name="Jarju S."/>
            <person name="Secka A."/>
            <person name="Antonio M."/>
            <person name="Oren A."/>
            <person name="Chaudhuri R.R."/>
            <person name="La Ragione R."/>
            <person name="Hildebrand F."/>
            <person name="Pallen M.J."/>
        </authorList>
    </citation>
    <scope>NUCLEOTIDE SEQUENCE</scope>
    <source>
        <strain evidence="10">CHK176-6737</strain>
    </source>
</reference>
<dbReference type="SUPFAM" id="SSF51905">
    <property type="entry name" value="FAD/NAD(P)-binding domain"/>
    <property type="match status" value="1"/>
</dbReference>
<evidence type="ECO:0000256" key="6">
    <source>
        <dbReference type="ARBA" id="ARBA00023284"/>
    </source>
</evidence>
<dbReference type="Pfam" id="PF07992">
    <property type="entry name" value="Pyr_redox_2"/>
    <property type="match status" value="1"/>
</dbReference>